<protein>
    <submittedName>
        <fullName evidence="2">Uncharacterized protein</fullName>
    </submittedName>
</protein>
<dbReference type="Gene3D" id="1.20.1200.10">
    <property type="entry name" value="Cobalamin adenosyltransferase-like"/>
    <property type="match status" value="1"/>
</dbReference>
<dbReference type="EMBL" id="JANPWB010000007">
    <property type="protein sequence ID" value="KAJ1171911.1"/>
    <property type="molecule type" value="Genomic_DNA"/>
</dbReference>
<evidence type="ECO:0000313" key="3">
    <source>
        <dbReference type="Proteomes" id="UP001066276"/>
    </source>
</evidence>
<dbReference type="AlphaFoldDB" id="A0AAV7T731"/>
<keyword evidence="3" id="KW-1185">Reference proteome</keyword>
<keyword evidence="1" id="KW-0175">Coiled coil</keyword>
<evidence type="ECO:0000313" key="2">
    <source>
        <dbReference type="EMBL" id="KAJ1171911.1"/>
    </source>
</evidence>
<name>A0AAV7T731_PLEWA</name>
<organism evidence="2 3">
    <name type="scientific">Pleurodeles waltl</name>
    <name type="common">Iberian ribbed newt</name>
    <dbReference type="NCBI Taxonomy" id="8319"/>
    <lineage>
        <taxon>Eukaryota</taxon>
        <taxon>Metazoa</taxon>
        <taxon>Chordata</taxon>
        <taxon>Craniata</taxon>
        <taxon>Vertebrata</taxon>
        <taxon>Euteleostomi</taxon>
        <taxon>Amphibia</taxon>
        <taxon>Batrachia</taxon>
        <taxon>Caudata</taxon>
        <taxon>Salamandroidea</taxon>
        <taxon>Salamandridae</taxon>
        <taxon>Pleurodelinae</taxon>
        <taxon>Pleurodeles</taxon>
    </lineage>
</organism>
<proteinExistence type="predicted"/>
<feature type="coiled-coil region" evidence="1">
    <location>
        <begin position="50"/>
        <end position="112"/>
    </location>
</feature>
<accession>A0AAV7T731</accession>
<comment type="caution">
    <text evidence="2">The sequence shown here is derived from an EMBL/GenBank/DDBJ whole genome shotgun (WGS) entry which is preliminary data.</text>
</comment>
<evidence type="ECO:0000256" key="1">
    <source>
        <dbReference type="SAM" id="Coils"/>
    </source>
</evidence>
<sequence length="155" mass="17406">MVIGGPGGGGVDLERDTDRTEIPPEAQMEHTEIDGTVTHSFLEALFGLLWEDLQTVKQELSQELRAVQRDLVEIGDHVFTLDDNTSGRDEQLKNLQQEVIHLKEQQIDMQAHTEALENRLQRNNICIRSAPTAAEVEDINSYVKVLFVQIMGPST</sequence>
<gene>
    <name evidence="2" type="ORF">NDU88_003768</name>
</gene>
<dbReference type="Proteomes" id="UP001066276">
    <property type="component" value="Chromosome 4_1"/>
</dbReference>
<reference evidence="2" key="1">
    <citation type="journal article" date="2022" name="bioRxiv">
        <title>Sequencing and chromosome-scale assembly of the giantPleurodeles waltlgenome.</title>
        <authorList>
            <person name="Brown T."/>
            <person name="Elewa A."/>
            <person name="Iarovenko S."/>
            <person name="Subramanian E."/>
            <person name="Araus A.J."/>
            <person name="Petzold A."/>
            <person name="Susuki M."/>
            <person name="Suzuki K.-i.T."/>
            <person name="Hayashi T."/>
            <person name="Toyoda A."/>
            <person name="Oliveira C."/>
            <person name="Osipova E."/>
            <person name="Leigh N.D."/>
            <person name="Simon A."/>
            <person name="Yun M.H."/>
        </authorList>
    </citation>
    <scope>NUCLEOTIDE SEQUENCE</scope>
    <source>
        <strain evidence="2">20211129_DDA</strain>
        <tissue evidence="2">Liver</tissue>
    </source>
</reference>
<dbReference type="InterPro" id="IPR036451">
    <property type="entry name" value="CblAdoTrfase-like_sf"/>
</dbReference>